<evidence type="ECO:0000256" key="9">
    <source>
        <dbReference type="ARBA" id="ARBA00023004"/>
    </source>
</evidence>
<dbReference type="Pfam" id="PF14720">
    <property type="entry name" value="NiFe_hyd_SSU_C"/>
    <property type="match status" value="1"/>
</dbReference>
<evidence type="ECO:0000256" key="1">
    <source>
        <dbReference type="ARBA" id="ARBA00001966"/>
    </source>
</evidence>
<dbReference type="RefSeq" id="WP_015615190.1">
    <property type="nucleotide sequence ID" value="NC_021182.1"/>
</dbReference>
<dbReference type="eggNOG" id="COG1740">
    <property type="taxonomic scope" value="Bacteria"/>
</dbReference>
<feature type="domain" description="NADH:ubiquinone oxidoreductase-like 20kDa subunit" evidence="12">
    <location>
        <begin position="48"/>
        <end position="202"/>
    </location>
</feature>
<dbReference type="Gene3D" id="3.40.50.700">
    <property type="entry name" value="NADH:ubiquinone oxidoreductase-like, 20kDa subunit"/>
    <property type="match status" value="1"/>
</dbReference>
<dbReference type="InterPro" id="IPR001821">
    <property type="entry name" value="NiFe_hydrogenase_ssu"/>
</dbReference>
<feature type="binding site" evidence="11">
    <location>
        <position position="245"/>
    </location>
    <ligand>
        <name>[4Fe-4S] cluster</name>
        <dbReference type="ChEBI" id="CHEBI:49883"/>
        <label>2</label>
    </ligand>
</feature>
<evidence type="ECO:0000256" key="5">
    <source>
        <dbReference type="ARBA" id="ARBA00022485"/>
    </source>
</evidence>
<keyword evidence="8" id="KW-0560">Oxidoreductase</keyword>
<reference evidence="14 15" key="1">
    <citation type="submission" date="2012-01" db="EMBL/GenBank/DDBJ databases">
        <title>Complete sequence of chromosome of Clostridium pasteurianum BC1.</title>
        <authorList>
            <consortium name="US DOE Joint Genome Institute"/>
            <person name="Lucas S."/>
            <person name="Han J."/>
            <person name="Lapidus A."/>
            <person name="Cheng J.-F."/>
            <person name="Goodwin L."/>
            <person name="Pitluck S."/>
            <person name="Peters L."/>
            <person name="Mikhailova N."/>
            <person name="Teshima H."/>
            <person name="Detter J.C."/>
            <person name="Han C."/>
            <person name="Tapia R."/>
            <person name="Land M."/>
            <person name="Hauser L."/>
            <person name="Kyrpides N."/>
            <person name="Ivanova N."/>
            <person name="Pagani I."/>
            <person name="Dunn J."/>
            <person name="Taghavi S."/>
            <person name="Francis A."/>
            <person name="van der Lelie D."/>
            <person name="Woyke T."/>
        </authorList>
    </citation>
    <scope>NUCLEOTIDE SEQUENCE [LARGE SCALE GENOMIC DNA]</scope>
    <source>
        <strain evidence="14 15">BC1</strain>
    </source>
</reference>
<dbReference type="EMBL" id="CP003261">
    <property type="protein sequence ID" value="AGK96872.1"/>
    <property type="molecule type" value="Genomic_DNA"/>
</dbReference>
<evidence type="ECO:0000256" key="11">
    <source>
        <dbReference type="PIRSR" id="PIRSR000310-1"/>
    </source>
</evidence>
<feature type="binding site" evidence="11">
    <location>
        <position position="48"/>
    </location>
    <ligand>
        <name>[4Fe-4S] cluster</name>
        <dbReference type="ChEBI" id="CHEBI:49883"/>
        <label>1</label>
    </ligand>
</feature>
<evidence type="ECO:0000256" key="7">
    <source>
        <dbReference type="ARBA" id="ARBA00022729"/>
    </source>
</evidence>
<dbReference type="NCBIfam" id="TIGR00391">
    <property type="entry name" value="hydA"/>
    <property type="match status" value="1"/>
</dbReference>
<evidence type="ECO:0000313" key="14">
    <source>
        <dbReference type="EMBL" id="AGK96872.1"/>
    </source>
</evidence>
<dbReference type="GO" id="GO:0051538">
    <property type="term" value="F:3 iron, 4 sulfur cluster binding"/>
    <property type="evidence" value="ECO:0007669"/>
    <property type="project" value="UniProtKB-KW"/>
</dbReference>
<dbReference type="Pfam" id="PF01058">
    <property type="entry name" value="Oxidored_q6"/>
    <property type="match status" value="1"/>
</dbReference>
<evidence type="ECO:0000256" key="3">
    <source>
        <dbReference type="ARBA" id="ARBA00006605"/>
    </source>
</evidence>
<evidence type="ECO:0000313" key="15">
    <source>
        <dbReference type="Proteomes" id="UP000013523"/>
    </source>
</evidence>
<dbReference type="InterPro" id="IPR006311">
    <property type="entry name" value="TAT_signal"/>
</dbReference>
<keyword evidence="9 11" id="KW-0408">Iron</keyword>
<comment type="similarity">
    <text evidence="3">Belongs to the [NiFe]/[NiFeSe] hydrogenase small subunit family.</text>
</comment>
<dbReference type="GO" id="GO:0009055">
    <property type="term" value="F:electron transfer activity"/>
    <property type="evidence" value="ECO:0007669"/>
    <property type="project" value="TreeGrafter"/>
</dbReference>
<dbReference type="InterPro" id="IPR037024">
    <property type="entry name" value="NiFe_Hase_small_N_sf"/>
</dbReference>
<feature type="binding site" evidence="11">
    <location>
        <position position="279"/>
    </location>
    <ligand>
        <name>[3Fe-4S] cluster</name>
        <dbReference type="ChEBI" id="CHEBI:21137"/>
    </ligand>
</feature>
<dbReference type="GO" id="GO:0051539">
    <property type="term" value="F:4 iron, 4 sulfur cluster binding"/>
    <property type="evidence" value="ECO:0007669"/>
    <property type="project" value="UniProtKB-KW"/>
</dbReference>
<dbReference type="GO" id="GO:0009375">
    <property type="term" value="C:ferredoxin hydrogenase complex"/>
    <property type="evidence" value="ECO:0007669"/>
    <property type="project" value="InterPro"/>
</dbReference>
<keyword evidence="7" id="KW-0732">Signal</keyword>
<dbReference type="PROSITE" id="PS51318">
    <property type="entry name" value="TAT"/>
    <property type="match status" value="1"/>
</dbReference>
<name>R4K194_CLOPA</name>
<feature type="binding site" evidence="11">
    <location>
        <position position="51"/>
    </location>
    <ligand>
        <name>[4Fe-4S] cluster</name>
        <dbReference type="ChEBI" id="CHEBI:49883"/>
        <label>1</label>
    </ligand>
</feature>
<dbReference type="PRINTS" id="PR00614">
    <property type="entry name" value="NIHGNASESMLL"/>
</dbReference>
<dbReference type="HOGENOM" id="CLU_046107_1_1_9"/>
<dbReference type="SUPFAM" id="SSF56770">
    <property type="entry name" value="HydA/Nqo6-like"/>
    <property type="match status" value="1"/>
</dbReference>
<organism evidence="14 15">
    <name type="scientific">Clostridium pasteurianum BC1</name>
    <dbReference type="NCBI Taxonomy" id="86416"/>
    <lineage>
        <taxon>Bacteria</taxon>
        <taxon>Bacillati</taxon>
        <taxon>Bacillota</taxon>
        <taxon>Clostridia</taxon>
        <taxon>Eubacteriales</taxon>
        <taxon>Clostridiaceae</taxon>
        <taxon>Clostridium</taxon>
    </lineage>
</organism>
<evidence type="ECO:0000256" key="2">
    <source>
        <dbReference type="ARBA" id="ARBA00004196"/>
    </source>
</evidence>
<sequence>MKISRRDFLKWSAATAVALNLDLDMGKVNTVLAAETDPPVIWLNGAGCSGCTISTLNVTNPATIDNVLLNKISLKYGTTLMTSSGDLAMQTLDQAANTYKGQFILVVEGAVPTGASGNYCVIGEQNGTPLTMQQALLKYGPMAKYVVAAGTCAAFGGVSATSPNSTSCQSVKTVLSGQTTNPVINLAGCPVHPTVMVQTLLDLILTGMPTLDTYNRPTKYFGATVHSTCPRRSAGDASQPGVYGCYEEIGCKGPGCDNVCSTMKWNNGQSWCVLSDYPCIGCANPTFPTNPLLGSGD</sequence>
<evidence type="ECO:0000256" key="8">
    <source>
        <dbReference type="ARBA" id="ARBA00023002"/>
    </source>
</evidence>
<dbReference type="InterPro" id="IPR027394">
    <property type="entry name" value="Cytochrome-c3_hydrogenase_C"/>
</dbReference>
<evidence type="ECO:0000256" key="4">
    <source>
        <dbReference type="ARBA" id="ARBA00011771"/>
    </source>
</evidence>
<evidence type="ECO:0000256" key="6">
    <source>
        <dbReference type="ARBA" id="ARBA00022723"/>
    </source>
</evidence>
<evidence type="ECO:0000256" key="10">
    <source>
        <dbReference type="ARBA" id="ARBA00023014"/>
    </source>
</evidence>
<dbReference type="STRING" id="86416.Clopa_1978"/>
<feature type="binding site" evidence="11">
    <location>
        <position position="152"/>
    </location>
    <ligand>
        <name>[4Fe-4S] cluster</name>
        <dbReference type="ChEBI" id="CHEBI:49883"/>
        <label>1</label>
    </ligand>
</feature>
<feature type="binding site" evidence="11">
    <location>
        <position position="251"/>
    </location>
    <ligand>
        <name>[4Fe-4S] cluster</name>
        <dbReference type="ChEBI" id="CHEBI:49883"/>
        <label>2</label>
    </ligand>
</feature>
<dbReference type="GO" id="GO:0016020">
    <property type="term" value="C:membrane"/>
    <property type="evidence" value="ECO:0007669"/>
    <property type="project" value="TreeGrafter"/>
</dbReference>
<feature type="binding site" evidence="11">
    <location>
        <position position="226"/>
    </location>
    <ligand>
        <name>[4Fe-4S] cluster</name>
        <dbReference type="ChEBI" id="CHEBI:49883"/>
        <label>2</label>
    </ligand>
</feature>
<accession>R4K194</accession>
<keyword evidence="10 11" id="KW-0411">Iron-sulfur</keyword>
<dbReference type="OrthoDB" id="9766729at2"/>
<keyword evidence="6 11" id="KW-0479">Metal-binding</keyword>
<comment type="cofactor">
    <cofactor evidence="1">
        <name>[4Fe-4S] cluster</name>
        <dbReference type="ChEBI" id="CHEBI:49883"/>
    </cofactor>
</comment>
<dbReference type="Pfam" id="PF10518">
    <property type="entry name" value="TAT_signal"/>
    <property type="match status" value="1"/>
</dbReference>
<dbReference type="GO" id="GO:0044569">
    <property type="term" value="C:[Ni-Fe] hydrogenase complex"/>
    <property type="evidence" value="ECO:0007669"/>
    <property type="project" value="TreeGrafter"/>
</dbReference>
<gene>
    <name evidence="14" type="ORF">Clopa_1978</name>
</gene>
<dbReference type="PIRSF" id="PIRSF000310">
    <property type="entry name" value="NiFe_hyd_ssu"/>
    <property type="match status" value="1"/>
</dbReference>
<comment type="subcellular location">
    <subcellularLocation>
        <location evidence="2">Cell envelope</location>
    </subcellularLocation>
</comment>
<evidence type="ECO:0000259" key="12">
    <source>
        <dbReference type="Pfam" id="PF01058"/>
    </source>
</evidence>
<dbReference type="NCBIfam" id="TIGR01409">
    <property type="entry name" value="TAT_signal_seq"/>
    <property type="match status" value="1"/>
</dbReference>
<dbReference type="KEGG" id="cpas:Clopa_1978"/>
<dbReference type="InterPro" id="IPR006137">
    <property type="entry name" value="NADH_UbQ_OxRdtase-like_20kDa"/>
</dbReference>
<dbReference type="GO" id="GO:0008901">
    <property type="term" value="F:ferredoxin hydrogenase activity"/>
    <property type="evidence" value="ECO:0007669"/>
    <property type="project" value="InterPro"/>
</dbReference>
<proteinExistence type="inferred from homology"/>
<feature type="binding site" evidence="11">
    <location>
        <position position="189"/>
    </location>
    <ligand>
        <name>[4Fe-4S] cluster</name>
        <dbReference type="ChEBI" id="CHEBI:49883"/>
        <label>1</label>
    </ligand>
</feature>
<keyword evidence="11" id="KW-0003">3Fe-4S</keyword>
<evidence type="ECO:0000259" key="13">
    <source>
        <dbReference type="Pfam" id="PF14720"/>
    </source>
</evidence>
<feature type="binding site" evidence="11">
    <location>
        <position position="282"/>
    </location>
    <ligand>
        <name>[3Fe-4S] cluster</name>
        <dbReference type="ChEBI" id="CHEBI:21137"/>
    </ligand>
</feature>
<protein>
    <submittedName>
        <fullName evidence="14">Hydrogenase (NiFe) small subunit HydA</fullName>
    </submittedName>
</protein>
<dbReference type="InterPro" id="IPR019546">
    <property type="entry name" value="TAT_signal_bac_arc"/>
</dbReference>
<dbReference type="Gene3D" id="4.10.480.10">
    <property type="entry name" value="Cytochrome-c3 hydrogenase, C-terminal domain"/>
    <property type="match status" value="1"/>
</dbReference>
<dbReference type="GO" id="GO:0030313">
    <property type="term" value="C:cell envelope"/>
    <property type="evidence" value="ECO:0007669"/>
    <property type="project" value="UniProtKB-SubCell"/>
</dbReference>
<comment type="subunit">
    <text evidence="4">Heterodimer of a large and a small subunit.</text>
</comment>
<feature type="binding site" evidence="11">
    <location>
        <position position="260"/>
    </location>
    <ligand>
        <name>[3Fe-4S] cluster</name>
        <dbReference type="ChEBI" id="CHEBI:21137"/>
    </ligand>
</feature>
<dbReference type="AlphaFoldDB" id="R4K194"/>
<keyword evidence="15" id="KW-1185">Reference proteome</keyword>
<dbReference type="Proteomes" id="UP000013523">
    <property type="component" value="Chromosome"/>
</dbReference>
<dbReference type="PANTHER" id="PTHR30013">
    <property type="entry name" value="NIFE / NIFESE HYDROGENASE SMALL SUBUNIT FAMILY MEMBER"/>
    <property type="match status" value="1"/>
</dbReference>
<dbReference type="GO" id="GO:0046872">
    <property type="term" value="F:metal ion binding"/>
    <property type="evidence" value="ECO:0007669"/>
    <property type="project" value="UniProtKB-KW"/>
</dbReference>
<dbReference type="PATRIC" id="fig|86416.3.peg.1948"/>
<dbReference type="GO" id="GO:0009061">
    <property type="term" value="P:anaerobic respiration"/>
    <property type="evidence" value="ECO:0007669"/>
    <property type="project" value="TreeGrafter"/>
</dbReference>
<dbReference type="PANTHER" id="PTHR30013:SF5">
    <property type="entry name" value="HYDROGENASE SMALL SUBUNIT"/>
    <property type="match status" value="1"/>
</dbReference>
<keyword evidence="5 11" id="KW-0004">4Fe-4S</keyword>
<dbReference type="InterPro" id="IPR037148">
    <property type="entry name" value="NiFe-Hase_small_C_sf"/>
</dbReference>
<feature type="binding site" evidence="11">
    <location>
        <position position="229"/>
    </location>
    <ligand>
        <name>[4Fe-4S] cluster</name>
        <dbReference type="ChEBI" id="CHEBI:49883"/>
        <label>2</label>
    </ligand>
</feature>
<feature type="domain" description="Cytochrome-c3 hydrogenase C-terminal" evidence="13">
    <location>
        <begin position="221"/>
        <end position="289"/>
    </location>
</feature>